<keyword evidence="3" id="KW-0687">Ribonucleoprotein</keyword>
<evidence type="ECO:0000256" key="4">
    <source>
        <dbReference type="ARBA" id="ARBA00035178"/>
    </source>
</evidence>
<keyword evidence="2" id="KW-0689">Ribosomal protein</keyword>
<dbReference type="AlphaFoldDB" id="A0A1Y2K4U9"/>
<dbReference type="InterPro" id="IPR002677">
    <property type="entry name" value="Ribosomal_bL32"/>
</dbReference>
<evidence type="ECO:0000313" key="7">
    <source>
        <dbReference type="Proteomes" id="UP000194003"/>
    </source>
</evidence>
<proteinExistence type="inferred from homology"/>
<protein>
    <recommendedName>
        <fullName evidence="4">Large ribosomal subunit protein bL32</fullName>
    </recommendedName>
    <alternativeName>
        <fullName evidence="5">50S ribosomal protein L32</fullName>
    </alternativeName>
</protein>
<accession>A0A1Y2K4U9</accession>
<evidence type="ECO:0000256" key="1">
    <source>
        <dbReference type="ARBA" id="ARBA00008560"/>
    </source>
</evidence>
<evidence type="ECO:0000256" key="2">
    <source>
        <dbReference type="ARBA" id="ARBA00022980"/>
    </source>
</evidence>
<dbReference type="GO" id="GO:0015934">
    <property type="term" value="C:large ribosomal subunit"/>
    <property type="evidence" value="ECO:0007669"/>
    <property type="project" value="InterPro"/>
</dbReference>
<dbReference type="Pfam" id="PF01783">
    <property type="entry name" value="Ribosomal_L32p"/>
    <property type="match status" value="1"/>
</dbReference>
<evidence type="ECO:0000256" key="3">
    <source>
        <dbReference type="ARBA" id="ARBA00023274"/>
    </source>
</evidence>
<keyword evidence="7" id="KW-1185">Reference proteome</keyword>
<evidence type="ECO:0000256" key="5">
    <source>
        <dbReference type="ARBA" id="ARBA00035491"/>
    </source>
</evidence>
<dbReference type="InterPro" id="IPR011332">
    <property type="entry name" value="Ribosomal_zn-bd"/>
</dbReference>
<reference evidence="6 7" key="1">
    <citation type="journal article" date="2016" name="BMC Genomics">
        <title>Combined genomic and structural analyses of a cultured magnetotactic bacterium reveals its niche adaptation to a dynamic environment.</title>
        <authorList>
            <person name="Araujo A.C."/>
            <person name="Morillo V."/>
            <person name="Cypriano J."/>
            <person name="Teixeira L.C."/>
            <person name="Leao P."/>
            <person name="Lyra S."/>
            <person name="Almeida L.G."/>
            <person name="Bazylinski D.A."/>
            <person name="Vasconcellos A.T."/>
            <person name="Abreu F."/>
            <person name="Lins U."/>
        </authorList>
    </citation>
    <scope>NUCLEOTIDE SEQUENCE [LARGE SCALE GENOMIC DNA]</scope>
    <source>
        <strain evidence="6 7">IT-1</strain>
    </source>
</reference>
<gene>
    <name evidence="6" type="ORF">MAIT1_04308</name>
</gene>
<dbReference type="GO" id="GO:0006412">
    <property type="term" value="P:translation"/>
    <property type="evidence" value="ECO:0007669"/>
    <property type="project" value="InterPro"/>
</dbReference>
<name>A0A1Y2K4U9_9PROT</name>
<dbReference type="SUPFAM" id="SSF57829">
    <property type="entry name" value="Zn-binding ribosomal proteins"/>
    <property type="match status" value="1"/>
</dbReference>
<dbReference type="Proteomes" id="UP000194003">
    <property type="component" value="Unassembled WGS sequence"/>
</dbReference>
<dbReference type="EMBL" id="LVJN01000019">
    <property type="protein sequence ID" value="OSM04400.1"/>
    <property type="molecule type" value="Genomic_DNA"/>
</dbReference>
<dbReference type="GO" id="GO:0003735">
    <property type="term" value="F:structural constituent of ribosome"/>
    <property type="evidence" value="ECO:0007669"/>
    <property type="project" value="InterPro"/>
</dbReference>
<evidence type="ECO:0000313" key="6">
    <source>
        <dbReference type="EMBL" id="OSM04400.1"/>
    </source>
</evidence>
<dbReference type="NCBIfam" id="TIGR01031">
    <property type="entry name" value="rpmF_bact"/>
    <property type="match status" value="1"/>
</dbReference>
<comment type="caution">
    <text evidence="6">The sequence shown here is derived from an EMBL/GenBank/DDBJ whole genome shotgun (WGS) entry which is preliminary data.</text>
</comment>
<comment type="similarity">
    <text evidence="1">Belongs to the bacterial ribosomal protein bL32 family.</text>
</comment>
<organism evidence="6 7">
    <name type="scientific">Magnetofaba australis IT-1</name>
    <dbReference type="NCBI Taxonomy" id="1434232"/>
    <lineage>
        <taxon>Bacteria</taxon>
        <taxon>Pseudomonadati</taxon>
        <taxon>Pseudomonadota</taxon>
        <taxon>Magnetococcia</taxon>
        <taxon>Magnetococcales</taxon>
        <taxon>Magnetococcaceae</taxon>
        <taxon>Magnetofaba</taxon>
    </lineage>
</organism>
<dbReference type="STRING" id="1434232.MAIT1_04308"/>
<sequence>MMPHRVCPKCGWYKGREVVAIEE</sequence>